<dbReference type="RefSeq" id="WP_092673583.1">
    <property type="nucleotide sequence ID" value="NZ_FOXS01000003.1"/>
</dbReference>
<dbReference type="OrthoDB" id="1097811at2"/>
<keyword evidence="3" id="KW-1185">Reference proteome</keyword>
<dbReference type="NCBIfam" id="TIGR01764">
    <property type="entry name" value="excise"/>
    <property type="match status" value="1"/>
</dbReference>
<accession>A0A1I5YZ18</accession>
<organism evidence="2 3">
    <name type="scientific">Hymenobacter arizonensis</name>
    <name type="common">Siccationidurans arizonensis</name>
    <dbReference type="NCBI Taxonomy" id="1227077"/>
    <lineage>
        <taxon>Bacteria</taxon>
        <taxon>Pseudomonadati</taxon>
        <taxon>Bacteroidota</taxon>
        <taxon>Cytophagia</taxon>
        <taxon>Cytophagales</taxon>
        <taxon>Hymenobacteraceae</taxon>
        <taxon>Hymenobacter</taxon>
    </lineage>
</organism>
<dbReference type="STRING" id="1227077.SAMN04515668_2558"/>
<name>A0A1I5YZ18_HYMAR</name>
<feature type="domain" description="Helix-turn-helix" evidence="1">
    <location>
        <begin position="45"/>
        <end position="93"/>
    </location>
</feature>
<reference evidence="3" key="1">
    <citation type="submission" date="2016-10" db="EMBL/GenBank/DDBJ databases">
        <authorList>
            <person name="Varghese N."/>
            <person name="Submissions S."/>
        </authorList>
    </citation>
    <scope>NUCLEOTIDE SEQUENCE [LARGE SCALE GENOMIC DNA]</scope>
    <source>
        <strain evidence="3">OR362-8,ATCC BAA-1266,JCM 13504</strain>
    </source>
</reference>
<evidence type="ECO:0000313" key="3">
    <source>
        <dbReference type="Proteomes" id="UP000199029"/>
    </source>
</evidence>
<proteinExistence type="predicted"/>
<dbReference type="InterPro" id="IPR041657">
    <property type="entry name" value="HTH_17"/>
</dbReference>
<evidence type="ECO:0000313" key="2">
    <source>
        <dbReference type="EMBL" id="SFQ49494.1"/>
    </source>
</evidence>
<dbReference type="AlphaFoldDB" id="A0A1I5YZ18"/>
<evidence type="ECO:0000259" key="1">
    <source>
        <dbReference type="Pfam" id="PF12728"/>
    </source>
</evidence>
<gene>
    <name evidence="2" type="ORF">SAMN04515668_2558</name>
</gene>
<protein>
    <submittedName>
        <fullName evidence="2">DNA binding domain-containing protein, excisionase family</fullName>
    </submittedName>
</protein>
<dbReference type="EMBL" id="FOXS01000003">
    <property type="protein sequence ID" value="SFQ49494.1"/>
    <property type="molecule type" value="Genomic_DNA"/>
</dbReference>
<sequence length="107" mass="12377">MPEQEIRICGVTYKELLDGFRKVVHDEVREALQSSAPAEDNSHPYTVVETAKFLNCTRQTVHEYVRAGRLRVHKLGARSYFFKADIMAALQNESYQRTPKASRHARR</sequence>
<dbReference type="Pfam" id="PF12728">
    <property type="entry name" value="HTH_17"/>
    <property type="match status" value="1"/>
</dbReference>
<dbReference type="InterPro" id="IPR010093">
    <property type="entry name" value="SinI_DNA-bd"/>
</dbReference>
<dbReference type="GO" id="GO:0003677">
    <property type="term" value="F:DNA binding"/>
    <property type="evidence" value="ECO:0007669"/>
    <property type="project" value="InterPro"/>
</dbReference>
<dbReference type="Proteomes" id="UP000199029">
    <property type="component" value="Unassembled WGS sequence"/>
</dbReference>